<evidence type="ECO:0000256" key="1">
    <source>
        <dbReference type="SAM" id="MobiDB-lite"/>
    </source>
</evidence>
<feature type="compositionally biased region" description="Acidic residues" evidence="1">
    <location>
        <begin position="74"/>
        <end position="87"/>
    </location>
</feature>
<dbReference type="AlphaFoldDB" id="A0A6N2LP41"/>
<feature type="region of interest" description="Disordered" evidence="1">
    <location>
        <begin position="108"/>
        <end position="131"/>
    </location>
</feature>
<sequence>MEVVSVGVGVGAEDKEIERMVLEKKKMELLCKYASDSLMEQKIGPIRIFVPEYAWAPSSGVQGGGNCSQPDTNDAVDLEEGSGDTEEDKNHASDSDIAWLVRGVNISSSNNTQTSGKRKEMEANEGRAKKKKKKKTSIDWCSIHEVMAKIHSIPEIRTDHDLHDFAAEIMLQCRREMWATMGSLQ</sequence>
<feature type="region of interest" description="Disordered" evidence="1">
    <location>
        <begin position="60"/>
        <end position="95"/>
    </location>
</feature>
<protein>
    <submittedName>
        <fullName evidence="2">Uncharacterized protein</fullName>
    </submittedName>
</protein>
<organism evidence="2">
    <name type="scientific">Salix viminalis</name>
    <name type="common">Common osier</name>
    <name type="synonym">Basket willow</name>
    <dbReference type="NCBI Taxonomy" id="40686"/>
    <lineage>
        <taxon>Eukaryota</taxon>
        <taxon>Viridiplantae</taxon>
        <taxon>Streptophyta</taxon>
        <taxon>Embryophyta</taxon>
        <taxon>Tracheophyta</taxon>
        <taxon>Spermatophyta</taxon>
        <taxon>Magnoliopsida</taxon>
        <taxon>eudicotyledons</taxon>
        <taxon>Gunneridae</taxon>
        <taxon>Pentapetalae</taxon>
        <taxon>rosids</taxon>
        <taxon>fabids</taxon>
        <taxon>Malpighiales</taxon>
        <taxon>Salicaceae</taxon>
        <taxon>Saliceae</taxon>
        <taxon>Salix</taxon>
    </lineage>
</organism>
<dbReference type="EMBL" id="CAADRP010001585">
    <property type="protein sequence ID" value="VFU42595.1"/>
    <property type="molecule type" value="Genomic_DNA"/>
</dbReference>
<accession>A0A6N2LP41</accession>
<feature type="compositionally biased region" description="Basic and acidic residues" evidence="1">
    <location>
        <begin position="117"/>
        <end position="127"/>
    </location>
</feature>
<gene>
    <name evidence="2" type="ORF">SVIM_LOCUS257067</name>
</gene>
<evidence type="ECO:0000313" key="2">
    <source>
        <dbReference type="EMBL" id="VFU42595.1"/>
    </source>
</evidence>
<reference evidence="2" key="1">
    <citation type="submission" date="2019-03" db="EMBL/GenBank/DDBJ databases">
        <authorList>
            <person name="Mank J."/>
            <person name="Almeida P."/>
        </authorList>
    </citation>
    <scope>NUCLEOTIDE SEQUENCE</scope>
    <source>
        <strain evidence="2">78183</strain>
    </source>
</reference>
<name>A0A6N2LP41_SALVM</name>
<proteinExistence type="predicted"/>